<reference evidence="3 4" key="1">
    <citation type="submission" date="2019-07" db="EMBL/GenBank/DDBJ databases">
        <title>Sphingomonas solaris sp. nov., isolated from a solar panel from Boston, Massachusetts.</title>
        <authorList>
            <person name="Tanner K."/>
            <person name="Pascual J."/>
            <person name="Mancuso C."/>
            <person name="Pereto J."/>
            <person name="Khalil A."/>
            <person name="Vilanova C."/>
        </authorList>
    </citation>
    <scope>NUCLEOTIDE SEQUENCE [LARGE SCALE GENOMIC DNA]</scope>
    <source>
        <strain evidence="3 4">R4DWN</strain>
    </source>
</reference>
<keyword evidence="1" id="KW-0472">Membrane</keyword>
<dbReference type="Proteomes" id="UP000318681">
    <property type="component" value="Unassembled WGS sequence"/>
</dbReference>
<feature type="transmembrane region" description="Helical" evidence="1">
    <location>
        <begin position="286"/>
        <end position="302"/>
    </location>
</feature>
<protein>
    <submittedName>
        <fullName evidence="3">DMT family transporter</fullName>
    </submittedName>
</protein>
<dbReference type="InterPro" id="IPR000620">
    <property type="entry name" value="EamA_dom"/>
</dbReference>
<feature type="transmembrane region" description="Helical" evidence="1">
    <location>
        <begin position="29"/>
        <end position="47"/>
    </location>
</feature>
<dbReference type="OrthoDB" id="8770617at2"/>
<name>A0A558R8P1_9SPHN</name>
<dbReference type="PANTHER" id="PTHR22911">
    <property type="entry name" value="ACYL-MALONYL CONDENSING ENZYME-RELATED"/>
    <property type="match status" value="1"/>
</dbReference>
<dbReference type="Pfam" id="PF00892">
    <property type="entry name" value="EamA"/>
    <property type="match status" value="2"/>
</dbReference>
<dbReference type="PANTHER" id="PTHR22911:SF76">
    <property type="entry name" value="EAMA DOMAIN-CONTAINING PROTEIN"/>
    <property type="match status" value="1"/>
</dbReference>
<dbReference type="RefSeq" id="WP_145149326.1">
    <property type="nucleotide sequence ID" value="NZ_VNIM01000018.1"/>
</dbReference>
<feature type="transmembrane region" description="Helical" evidence="1">
    <location>
        <begin position="170"/>
        <end position="189"/>
    </location>
</feature>
<organism evidence="3 4">
    <name type="scientific">Alterirhizorhabdus solaris</name>
    <dbReference type="NCBI Taxonomy" id="2529389"/>
    <lineage>
        <taxon>Bacteria</taxon>
        <taxon>Pseudomonadati</taxon>
        <taxon>Pseudomonadota</taxon>
        <taxon>Alphaproteobacteria</taxon>
        <taxon>Sphingomonadales</taxon>
        <taxon>Rhizorhabdaceae</taxon>
        <taxon>Alterirhizorhabdus</taxon>
    </lineage>
</organism>
<dbReference type="AlphaFoldDB" id="A0A558R8P1"/>
<keyword evidence="1" id="KW-1133">Transmembrane helix</keyword>
<accession>A0A558R8P1</accession>
<feature type="transmembrane region" description="Helical" evidence="1">
    <location>
        <begin position="260"/>
        <end position="280"/>
    </location>
</feature>
<dbReference type="EMBL" id="VNIM01000018">
    <property type="protein sequence ID" value="TVV75652.1"/>
    <property type="molecule type" value="Genomic_DNA"/>
</dbReference>
<sequence>MTASSPDGRDATASVASTAGHIGARHVRLALAGLVLANLCLACGPWLVRLADVGPLSSAFWRLAIAAPALLLVARAAGRPVSATPRALWPVLAVAGLAFAADLAAWHIGILHTRLANATLFANCASFFFPLYGFVAARAWPGRGQMVALALAALGVGLLVGRSFELSQQNVLGDLLRLAAGLFYTVYLVAMERARGRVAPLPALALFTIVALVPLLPFALALEPIFWPRDWTPLVLLALGSQVIGQGLVIYAIGHLSPLVVGLGLLSQPVLAAAIGWLAYGERLTAIDGIGAAAIAVALILVRRSPRATAA</sequence>
<feature type="transmembrane region" description="Helical" evidence="1">
    <location>
        <begin position="115"/>
        <end position="135"/>
    </location>
</feature>
<feature type="transmembrane region" description="Helical" evidence="1">
    <location>
        <begin position="89"/>
        <end position="109"/>
    </location>
</feature>
<feature type="transmembrane region" description="Helical" evidence="1">
    <location>
        <begin position="59"/>
        <end position="77"/>
    </location>
</feature>
<feature type="transmembrane region" description="Helical" evidence="1">
    <location>
        <begin position="234"/>
        <end position="253"/>
    </location>
</feature>
<feature type="transmembrane region" description="Helical" evidence="1">
    <location>
        <begin position="147"/>
        <end position="164"/>
    </location>
</feature>
<keyword evidence="4" id="KW-1185">Reference proteome</keyword>
<gene>
    <name evidence="3" type="ORF">FOY91_06565</name>
</gene>
<feature type="domain" description="EamA" evidence="2">
    <location>
        <begin position="172"/>
        <end position="302"/>
    </location>
</feature>
<keyword evidence="1" id="KW-0812">Transmembrane</keyword>
<feature type="transmembrane region" description="Helical" evidence="1">
    <location>
        <begin position="201"/>
        <end position="222"/>
    </location>
</feature>
<evidence type="ECO:0000259" key="2">
    <source>
        <dbReference type="Pfam" id="PF00892"/>
    </source>
</evidence>
<feature type="domain" description="EamA" evidence="2">
    <location>
        <begin position="32"/>
        <end position="160"/>
    </location>
</feature>
<comment type="caution">
    <text evidence="3">The sequence shown here is derived from an EMBL/GenBank/DDBJ whole genome shotgun (WGS) entry which is preliminary data.</text>
</comment>
<dbReference type="InterPro" id="IPR037185">
    <property type="entry name" value="EmrE-like"/>
</dbReference>
<evidence type="ECO:0000256" key="1">
    <source>
        <dbReference type="SAM" id="Phobius"/>
    </source>
</evidence>
<dbReference type="SUPFAM" id="SSF103481">
    <property type="entry name" value="Multidrug resistance efflux transporter EmrE"/>
    <property type="match status" value="2"/>
</dbReference>
<dbReference type="GO" id="GO:0016020">
    <property type="term" value="C:membrane"/>
    <property type="evidence" value="ECO:0007669"/>
    <property type="project" value="InterPro"/>
</dbReference>
<evidence type="ECO:0000313" key="4">
    <source>
        <dbReference type="Proteomes" id="UP000318681"/>
    </source>
</evidence>
<evidence type="ECO:0000313" key="3">
    <source>
        <dbReference type="EMBL" id="TVV75652.1"/>
    </source>
</evidence>
<proteinExistence type="predicted"/>